<feature type="compositionally biased region" description="Polar residues" evidence="2">
    <location>
        <begin position="503"/>
        <end position="519"/>
    </location>
</feature>
<evidence type="ECO:0000256" key="1">
    <source>
        <dbReference type="SAM" id="Coils"/>
    </source>
</evidence>
<feature type="region of interest" description="Disordered" evidence="2">
    <location>
        <begin position="649"/>
        <end position="674"/>
    </location>
</feature>
<feature type="region of interest" description="Disordered" evidence="2">
    <location>
        <begin position="492"/>
        <end position="519"/>
    </location>
</feature>
<keyword evidence="1" id="KW-0175">Coiled coil</keyword>
<feature type="coiled-coil region" evidence="1">
    <location>
        <begin position="419"/>
        <end position="477"/>
    </location>
</feature>
<keyword evidence="4" id="KW-1185">Reference proteome</keyword>
<gene>
    <name evidence="3" type="primary">Contig14834.g15803</name>
    <name evidence="3" type="ORF">STYLEM_5817</name>
</gene>
<dbReference type="AlphaFoldDB" id="A0A078A3W2"/>
<feature type="compositionally biased region" description="Polar residues" evidence="2">
    <location>
        <begin position="197"/>
        <end position="213"/>
    </location>
</feature>
<proteinExistence type="predicted"/>
<reference evidence="3 4" key="1">
    <citation type="submission" date="2014-06" db="EMBL/GenBank/DDBJ databases">
        <authorList>
            <person name="Swart Estienne"/>
        </authorList>
    </citation>
    <scope>NUCLEOTIDE SEQUENCE [LARGE SCALE GENOMIC DNA]</scope>
    <source>
        <strain evidence="3 4">130c</strain>
    </source>
</reference>
<accession>A0A078A3W2</accession>
<feature type="compositionally biased region" description="Polar residues" evidence="2">
    <location>
        <begin position="649"/>
        <end position="662"/>
    </location>
</feature>
<dbReference type="InParanoid" id="A0A078A3W2"/>
<organism evidence="3 4">
    <name type="scientific">Stylonychia lemnae</name>
    <name type="common">Ciliate</name>
    <dbReference type="NCBI Taxonomy" id="5949"/>
    <lineage>
        <taxon>Eukaryota</taxon>
        <taxon>Sar</taxon>
        <taxon>Alveolata</taxon>
        <taxon>Ciliophora</taxon>
        <taxon>Intramacronucleata</taxon>
        <taxon>Spirotrichea</taxon>
        <taxon>Stichotrichia</taxon>
        <taxon>Sporadotrichida</taxon>
        <taxon>Oxytrichidae</taxon>
        <taxon>Stylonychinae</taxon>
        <taxon>Stylonychia</taxon>
    </lineage>
</organism>
<name>A0A078A3W2_STYLE</name>
<evidence type="ECO:0000313" key="3">
    <source>
        <dbReference type="EMBL" id="CDW76852.1"/>
    </source>
</evidence>
<dbReference type="Proteomes" id="UP000039865">
    <property type="component" value="Unassembled WGS sequence"/>
</dbReference>
<sequence length="933" mass="105493">MILATELVLKEGLLLSNHQVKRFYADKKQLSTSYLTSFADNLDQFKQEKQAKQENESIFGLMGQNNPNNYNELEGLALSKQNSNANNRSPKKIMENFSYDNSNRGIGQSENNNFSQAMMQPQTDNNTIRRGQSNIHSHAIVGSGALQPNNDQLDKDMKKKMYQDELQRQIRERDEIRKRENEGPRQRGGSIARHSESSNVPDLQGSAGNSGQTGHFPWQQEINSPSIQQASTFYPGGKIPPSMHQNAMMTKMDFPSIMTRGKVVEGRIDIELESRGTIFQGRDEKSILIRKKEDNQQAIREALQRQIDEKNRKKEEEKNRERQFEIMEEQRIKQEISQEQPITNQGRKTIYNNHNQVSIVGSGPTNIPEKKFSEDSLMRSPNQRTQTGREMGLIKEETEENIFDLGEGNQRQKTFDQRIEQQQMTNDILLKEAEQLDQKNKQINELSDMVKILLQEQQNLKEKLNEQEFKMKEIGDKGINKDASLLQRKQTAITKKASERTRSQNPPKKTIQSADNKSVQAKRLKEQHAIEQARLEAIENKIEKARKRIEETKQQKAITAQQTRVKLNAIGNGNPNDDINELLYGNSDVSSNQNQQDTISAHQHVPIIGGRHKSNAGVLGNDTKGFGSIPSVNQNKSTYQVNAMMLNQQKGNVPPSSQSIKHNQPESRAQKAPRGAMLKGIKLDLIEVICNLIKIYKVPHSNHHTKKVEQLKILLSCYIKTKANLGIRQSIKLMGNLIQIEGQFYSPNLMSSMSKKQNSPYKINDEADEQINYRSKYSAGFSQQNQIRPKQQMSEMNFGGEPELQGSKEFIGGGREFVSKNPSTAAGSYFQGGFGLAQGLTSGGGMGHMVNESFDLDIMMPPDVASIDSDLNKLSALTPTPLQNNQYGWGYDKNNYGGPGVIPFEINDGSEYMGGNTQYNMRGAYNLNNRSDY</sequence>
<feature type="region of interest" description="Disordered" evidence="2">
    <location>
        <begin position="167"/>
        <end position="219"/>
    </location>
</feature>
<feature type="compositionally biased region" description="Basic and acidic residues" evidence="2">
    <location>
        <begin position="167"/>
        <end position="185"/>
    </location>
</feature>
<feature type="coiled-coil region" evidence="1">
    <location>
        <begin position="289"/>
        <end position="330"/>
    </location>
</feature>
<dbReference type="EMBL" id="CCKQ01005604">
    <property type="protein sequence ID" value="CDW76852.1"/>
    <property type="molecule type" value="Genomic_DNA"/>
</dbReference>
<feature type="coiled-coil region" evidence="1">
    <location>
        <begin position="521"/>
        <end position="562"/>
    </location>
</feature>
<evidence type="ECO:0000313" key="4">
    <source>
        <dbReference type="Proteomes" id="UP000039865"/>
    </source>
</evidence>
<protein>
    <submittedName>
        <fullName evidence="3">Uncharacterized protein</fullName>
    </submittedName>
</protein>
<evidence type="ECO:0000256" key="2">
    <source>
        <dbReference type="SAM" id="MobiDB-lite"/>
    </source>
</evidence>